<proteinExistence type="predicted"/>
<dbReference type="EMBL" id="JH712175">
    <property type="protein sequence ID" value="EFO23320.1"/>
    <property type="molecule type" value="Genomic_DNA"/>
</dbReference>
<dbReference type="KEGG" id="loa:LOAG_05158"/>
<reference evidence="1" key="1">
    <citation type="submission" date="2012-04" db="EMBL/GenBank/DDBJ databases">
        <title>The Genome Sequence of Loa loa.</title>
        <authorList>
            <consortium name="The Broad Institute Genome Sequencing Platform"/>
            <consortium name="Broad Institute Genome Sequencing Center for Infectious Disease"/>
            <person name="Nutman T.B."/>
            <person name="Fink D.L."/>
            <person name="Russ C."/>
            <person name="Young S."/>
            <person name="Zeng Q."/>
            <person name="Gargeya S."/>
            <person name="Alvarado L."/>
            <person name="Berlin A."/>
            <person name="Chapman S.B."/>
            <person name="Chen Z."/>
            <person name="Freedman E."/>
            <person name="Gellesch M."/>
            <person name="Goldberg J."/>
            <person name="Griggs A."/>
            <person name="Gujja S."/>
            <person name="Heilman E.R."/>
            <person name="Heiman D."/>
            <person name="Howarth C."/>
            <person name="Mehta T."/>
            <person name="Neiman D."/>
            <person name="Pearson M."/>
            <person name="Roberts A."/>
            <person name="Saif S."/>
            <person name="Shea T."/>
            <person name="Shenoy N."/>
            <person name="Sisk P."/>
            <person name="Stolte C."/>
            <person name="Sykes S."/>
            <person name="White J."/>
            <person name="Yandava C."/>
            <person name="Haas B."/>
            <person name="Henn M.R."/>
            <person name="Nusbaum C."/>
            <person name="Birren B."/>
        </authorList>
    </citation>
    <scope>NUCLEOTIDE SEQUENCE [LARGE SCALE GENOMIC DNA]</scope>
</reference>
<dbReference type="InParanoid" id="A0A1S0U284"/>
<dbReference type="RefSeq" id="XP_003140743.1">
    <property type="nucleotide sequence ID" value="XM_003140695.1"/>
</dbReference>
<protein>
    <submittedName>
        <fullName evidence="1">Uncharacterized protein</fullName>
    </submittedName>
</protein>
<organism evidence="1">
    <name type="scientific">Loa loa</name>
    <name type="common">Eye worm</name>
    <name type="synonym">Filaria loa</name>
    <dbReference type="NCBI Taxonomy" id="7209"/>
    <lineage>
        <taxon>Eukaryota</taxon>
        <taxon>Metazoa</taxon>
        <taxon>Ecdysozoa</taxon>
        <taxon>Nematoda</taxon>
        <taxon>Chromadorea</taxon>
        <taxon>Rhabditida</taxon>
        <taxon>Spirurina</taxon>
        <taxon>Spiruromorpha</taxon>
        <taxon>Filarioidea</taxon>
        <taxon>Onchocercidae</taxon>
        <taxon>Loa</taxon>
    </lineage>
</organism>
<sequence length="116" mass="12687">MLLDVSNQKDLRVCLFISVPVIYGCPVSVHKLEIEIPVSLLGARSSVSSCGVDALYIEGPGILSSGEYITLFHISRDLRSHAMTQGRVSARKVQQHFPAVQIHLNLSRGTAMVVQE</sequence>
<name>A0A1S0U284_LOALO</name>
<accession>A0A1S0U284</accession>
<dbReference type="CTD" id="9942562"/>
<evidence type="ECO:0000313" key="1">
    <source>
        <dbReference type="EMBL" id="EFO23320.1"/>
    </source>
</evidence>
<dbReference type="AlphaFoldDB" id="A0A1S0U284"/>
<gene>
    <name evidence="1" type="ORF">LOAG_05158</name>
</gene>
<dbReference type="GeneID" id="9942562"/>